<accession>A0ABS2QRY9</accession>
<dbReference type="SUPFAM" id="SSF56784">
    <property type="entry name" value="HAD-like"/>
    <property type="match status" value="1"/>
</dbReference>
<dbReference type="InterPro" id="IPR023214">
    <property type="entry name" value="HAD_sf"/>
</dbReference>
<dbReference type="EMBL" id="JAFBFC010000001">
    <property type="protein sequence ID" value="MBM7702221.1"/>
    <property type="molecule type" value="Genomic_DNA"/>
</dbReference>
<dbReference type="Proteomes" id="UP000809829">
    <property type="component" value="Unassembled WGS sequence"/>
</dbReference>
<gene>
    <name evidence="3" type="ORF">JOC83_001047</name>
</gene>
<dbReference type="PANTHER" id="PTHR10000:SF57">
    <property type="entry name" value="KANOSAMINE-6-PHOSPHATE PHOSPHATASE"/>
    <property type="match status" value="1"/>
</dbReference>
<dbReference type="Gene3D" id="3.40.50.1000">
    <property type="entry name" value="HAD superfamily/HAD-like"/>
    <property type="match status" value="1"/>
</dbReference>
<dbReference type="EC" id="3.1.3.92" evidence="3"/>
<dbReference type="Pfam" id="PF05116">
    <property type="entry name" value="S6PP"/>
    <property type="match status" value="1"/>
</dbReference>
<dbReference type="InterPro" id="IPR036412">
    <property type="entry name" value="HAD-like_sf"/>
</dbReference>
<dbReference type="NCBIfam" id="TIGR01484">
    <property type="entry name" value="HAD-SF-IIB"/>
    <property type="match status" value="1"/>
</dbReference>
<dbReference type="InterPro" id="IPR006379">
    <property type="entry name" value="HAD-SF_hydro_IIB"/>
</dbReference>
<organism evidence="3 4">
    <name type="scientific">Priestia iocasae</name>
    <dbReference type="NCBI Taxonomy" id="2291674"/>
    <lineage>
        <taxon>Bacteria</taxon>
        <taxon>Bacillati</taxon>
        <taxon>Bacillota</taxon>
        <taxon>Bacilli</taxon>
        <taxon>Bacillales</taxon>
        <taxon>Bacillaceae</taxon>
        <taxon>Priestia</taxon>
    </lineage>
</organism>
<dbReference type="GO" id="GO:0016787">
    <property type="term" value="F:hydrolase activity"/>
    <property type="evidence" value="ECO:0007669"/>
    <property type="project" value="UniProtKB-KW"/>
</dbReference>
<name>A0ABS2QRY9_9BACI</name>
<dbReference type="PANTHER" id="PTHR10000">
    <property type="entry name" value="PHOSPHOSERINE PHOSPHATASE"/>
    <property type="match status" value="1"/>
</dbReference>
<evidence type="ECO:0000259" key="2">
    <source>
        <dbReference type="Pfam" id="PF05116"/>
    </source>
</evidence>
<dbReference type="SFLD" id="SFLDG01141">
    <property type="entry name" value="C2.B.1:_Sucrose_Phosphatase_Li"/>
    <property type="match status" value="1"/>
</dbReference>
<evidence type="ECO:0000313" key="4">
    <source>
        <dbReference type="Proteomes" id="UP000809829"/>
    </source>
</evidence>
<reference evidence="3 4" key="1">
    <citation type="submission" date="2021-01" db="EMBL/GenBank/DDBJ databases">
        <title>Genomic Encyclopedia of Type Strains, Phase IV (KMG-IV): sequencing the most valuable type-strain genomes for metagenomic binning, comparative biology and taxonomic classification.</title>
        <authorList>
            <person name="Goeker M."/>
        </authorList>
    </citation>
    <scope>NUCLEOTIDE SEQUENCE [LARGE SCALE GENOMIC DNA]</scope>
    <source>
        <strain evidence="3 4">DSM 104297</strain>
    </source>
</reference>
<evidence type="ECO:0000313" key="3">
    <source>
        <dbReference type="EMBL" id="MBM7702221.1"/>
    </source>
</evidence>
<proteinExistence type="predicted"/>
<keyword evidence="4" id="KW-1185">Reference proteome</keyword>
<dbReference type="InterPro" id="IPR006380">
    <property type="entry name" value="SPP-like_dom"/>
</dbReference>
<dbReference type="SFLD" id="SFLDS00003">
    <property type="entry name" value="Haloacid_Dehalogenase"/>
    <property type="match status" value="1"/>
</dbReference>
<dbReference type="Gene3D" id="3.30.70.1410">
    <property type="entry name" value="yhjk (haloacid dehalogenase-like hydrolase protein) domain"/>
    <property type="match status" value="1"/>
</dbReference>
<sequence length="283" mass="32896">MFLNKIGKCRQVNEVKNPKYLIFFDFDETYYPHESNEYRQEKIRELENYLFNKSWQQQLIFGWVTGSSIESVIRKMEKGKIELFPHFIASNLGTEITYFDENHLNITDSDWNELLEQTKFSADKVENIVKVLNDKYDIILEPQTNIGSSRFKKNYYYKEQTLIVDENNIEKIRKVAKENDIFVNINRCNPLAGDPEDSYDVDFIPVGTGKDKIVEFMLNKYKVSQNDAFAFGDSGNDLLMLKSVTHGFLVENATEEAKSKHSKVSIGEYAEGILNTLQSIIED</sequence>
<comment type="caution">
    <text evidence="3">The sequence shown here is derived from an EMBL/GenBank/DDBJ whole genome shotgun (WGS) entry which is preliminary data.</text>
</comment>
<keyword evidence="1 3" id="KW-0378">Hydrolase</keyword>
<dbReference type="RefSeq" id="WP_205184682.1">
    <property type="nucleotide sequence ID" value="NZ_JAFBFC010000001.1"/>
</dbReference>
<feature type="domain" description="Sucrose phosphatase-like" evidence="2">
    <location>
        <begin position="19"/>
        <end position="277"/>
    </location>
</feature>
<dbReference type="SFLD" id="SFLDG01140">
    <property type="entry name" value="C2.B:_Phosphomannomutase_and_P"/>
    <property type="match status" value="1"/>
</dbReference>
<evidence type="ECO:0000256" key="1">
    <source>
        <dbReference type="ARBA" id="ARBA00022801"/>
    </source>
</evidence>
<protein>
    <submittedName>
        <fullName evidence="3">Kanosamine-6-phosphate phosphatase</fullName>
        <ecNumber evidence="3">3.1.3.92</ecNumber>
    </submittedName>
</protein>